<name>A0A0F9AAJ4_9ZZZZ</name>
<reference evidence="1" key="1">
    <citation type="journal article" date="2015" name="Nature">
        <title>Complex archaea that bridge the gap between prokaryotes and eukaryotes.</title>
        <authorList>
            <person name="Spang A."/>
            <person name="Saw J.H."/>
            <person name="Jorgensen S.L."/>
            <person name="Zaremba-Niedzwiedzka K."/>
            <person name="Martijn J."/>
            <person name="Lind A.E."/>
            <person name="van Eijk R."/>
            <person name="Schleper C."/>
            <person name="Guy L."/>
            <person name="Ettema T.J."/>
        </authorList>
    </citation>
    <scope>NUCLEOTIDE SEQUENCE</scope>
</reference>
<gene>
    <name evidence="1" type="ORF">LCGC14_2594680</name>
</gene>
<sequence length="65" mass="7733">MTLKEWFKEKKDNRFRKRLAKGKENYGRQGIEPAQAELKPAITARVYRAATNTWEPLEVTVKQRR</sequence>
<protein>
    <submittedName>
        <fullName evidence="1">Uncharacterized protein</fullName>
    </submittedName>
</protein>
<dbReference type="EMBL" id="LAZR01043649">
    <property type="protein sequence ID" value="KKL06574.1"/>
    <property type="molecule type" value="Genomic_DNA"/>
</dbReference>
<proteinExistence type="predicted"/>
<dbReference type="AlphaFoldDB" id="A0A0F9AAJ4"/>
<comment type="caution">
    <text evidence="1">The sequence shown here is derived from an EMBL/GenBank/DDBJ whole genome shotgun (WGS) entry which is preliminary data.</text>
</comment>
<organism evidence="1">
    <name type="scientific">marine sediment metagenome</name>
    <dbReference type="NCBI Taxonomy" id="412755"/>
    <lineage>
        <taxon>unclassified sequences</taxon>
        <taxon>metagenomes</taxon>
        <taxon>ecological metagenomes</taxon>
    </lineage>
</organism>
<evidence type="ECO:0000313" key="1">
    <source>
        <dbReference type="EMBL" id="KKL06574.1"/>
    </source>
</evidence>
<accession>A0A0F9AAJ4</accession>